<dbReference type="PANTHER" id="PTHR30136">
    <property type="entry name" value="HELIX-TURN-HELIX TRANSCRIPTIONAL REGULATOR, ICLR FAMILY"/>
    <property type="match status" value="1"/>
</dbReference>
<dbReference type="AlphaFoldDB" id="A0A0M2GY34"/>
<sequence length="254" mass="27269">MLDDAGSDPFGVLDRVTSILEAFDQDDHGLGISELAVRADLPKSTVSRLVATLVRERYLERDGRRIHLGLRLFELGQLAERPRALRTAASPVMADLRNRTGHSVHLAIRDGHEMVCIAGMRGRFAAPIAIRIGTRVPLHATALGKIELAHATAADLDAVIAAALTPWTPHTIVDPVQLRRELARVRRAGFAVEAREFSATSSAVASPVFTASGTLVAALAVSGDAEVFDPRATAASVHETALALTRRMVLDAER</sequence>
<keyword evidence="7" id="KW-1185">Reference proteome</keyword>
<dbReference type="PATRIC" id="fig|92835.4.peg.2499"/>
<evidence type="ECO:0000256" key="2">
    <source>
        <dbReference type="ARBA" id="ARBA00023125"/>
    </source>
</evidence>
<dbReference type="EMBL" id="JYIZ01000054">
    <property type="protein sequence ID" value="KJL38670.1"/>
    <property type="molecule type" value="Genomic_DNA"/>
</dbReference>
<evidence type="ECO:0000256" key="1">
    <source>
        <dbReference type="ARBA" id="ARBA00023015"/>
    </source>
</evidence>
<feature type="domain" description="HTH iclR-type" evidence="4">
    <location>
        <begin position="10"/>
        <end position="70"/>
    </location>
</feature>
<dbReference type="PROSITE" id="PS51078">
    <property type="entry name" value="ICLR_ED"/>
    <property type="match status" value="1"/>
</dbReference>
<evidence type="ECO:0000313" key="7">
    <source>
        <dbReference type="Proteomes" id="UP000033956"/>
    </source>
</evidence>
<dbReference type="PANTHER" id="PTHR30136:SF24">
    <property type="entry name" value="HTH-TYPE TRANSCRIPTIONAL REPRESSOR ALLR"/>
    <property type="match status" value="1"/>
</dbReference>
<dbReference type="InterPro" id="IPR014757">
    <property type="entry name" value="Tscrpt_reg_IclR_C"/>
</dbReference>
<dbReference type="Gene3D" id="1.10.10.10">
    <property type="entry name" value="Winged helix-like DNA-binding domain superfamily/Winged helix DNA-binding domain"/>
    <property type="match status" value="1"/>
</dbReference>
<dbReference type="GO" id="GO:0003677">
    <property type="term" value="F:DNA binding"/>
    <property type="evidence" value="ECO:0007669"/>
    <property type="project" value="UniProtKB-KW"/>
</dbReference>
<dbReference type="InterPro" id="IPR050707">
    <property type="entry name" value="HTH_MetabolicPath_Reg"/>
</dbReference>
<dbReference type="RefSeq" id="WP_045276501.1">
    <property type="nucleotide sequence ID" value="NZ_BAAAUP010000002.1"/>
</dbReference>
<dbReference type="InterPro" id="IPR005471">
    <property type="entry name" value="Tscrpt_reg_IclR_N"/>
</dbReference>
<dbReference type="Proteomes" id="UP000033956">
    <property type="component" value="Unassembled WGS sequence"/>
</dbReference>
<proteinExistence type="predicted"/>
<reference evidence="6 7" key="1">
    <citation type="submission" date="2015-02" db="EMBL/GenBank/DDBJ databases">
        <title>Draft genome sequences of ten Microbacterium spp. with emphasis on heavy metal contaminated environments.</title>
        <authorList>
            <person name="Corretto E."/>
        </authorList>
    </citation>
    <scope>NUCLEOTIDE SEQUENCE [LARGE SCALE GENOMIC DNA]</scope>
    <source>
        <strain evidence="6 7">DSM 12510</strain>
    </source>
</reference>
<dbReference type="GO" id="GO:0045892">
    <property type="term" value="P:negative regulation of DNA-templated transcription"/>
    <property type="evidence" value="ECO:0007669"/>
    <property type="project" value="TreeGrafter"/>
</dbReference>
<dbReference type="GO" id="GO:0003700">
    <property type="term" value="F:DNA-binding transcription factor activity"/>
    <property type="evidence" value="ECO:0007669"/>
    <property type="project" value="TreeGrafter"/>
</dbReference>
<name>A0A0M2GY34_9MICO</name>
<dbReference type="SMART" id="SM00346">
    <property type="entry name" value="HTH_ICLR"/>
    <property type="match status" value="1"/>
</dbReference>
<keyword evidence="2" id="KW-0238">DNA-binding</keyword>
<keyword evidence="3" id="KW-0804">Transcription</keyword>
<dbReference type="SUPFAM" id="SSF55781">
    <property type="entry name" value="GAF domain-like"/>
    <property type="match status" value="1"/>
</dbReference>
<gene>
    <name evidence="6" type="primary">allR</name>
    <name evidence="6" type="ORF">RS81_02465</name>
</gene>
<dbReference type="Gene3D" id="3.30.450.40">
    <property type="match status" value="1"/>
</dbReference>
<comment type="caution">
    <text evidence="6">The sequence shown here is derived from an EMBL/GenBank/DDBJ whole genome shotgun (WGS) entry which is preliminary data.</text>
</comment>
<dbReference type="InterPro" id="IPR029016">
    <property type="entry name" value="GAF-like_dom_sf"/>
</dbReference>
<accession>A0A0M2GY34</accession>
<dbReference type="SUPFAM" id="SSF46785">
    <property type="entry name" value="Winged helix' DNA-binding domain"/>
    <property type="match status" value="1"/>
</dbReference>
<feature type="domain" description="IclR-ED" evidence="5">
    <location>
        <begin position="71"/>
        <end position="254"/>
    </location>
</feature>
<evidence type="ECO:0000259" key="5">
    <source>
        <dbReference type="PROSITE" id="PS51078"/>
    </source>
</evidence>
<evidence type="ECO:0000256" key="3">
    <source>
        <dbReference type="ARBA" id="ARBA00023163"/>
    </source>
</evidence>
<dbReference type="PROSITE" id="PS51077">
    <property type="entry name" value="HTH_ICLR"/>
    <property type="match status" value="1"/>
</dbReference>
<organism evidence="6 7">
    <name type="scientific">Microbacterium terrae</name>
    <dbReference type="NCBI Taxonomy" id="69369"/>
    <lineage>
        <taxon>Bacteria</taxon>
        <taxon>Bacillati</taxon>
        <taxon>Actinomycetota</taxon>
        <taxon>Actinomycetes</taxon>
        <taxon>Micrococcales</taxon>
        <taxon>Microbacteriaceae</taxon>
        <taxon>Microbacterium</taxon>
    </lineage>
</organism>
<dbReference type="Pfam" id="PF01614">
    <property type="entry name" value="IclR_C"/>
    <property type="match status" value="1"/>
</dbReference>
<protein>
    <submittedName>
        <fullName evidence="6">HTH-type transcriptional repressor AllR</fullName>
    </submittedName>
</protein>
<evidence type="ECO:0000313" key="6">
    <source>
        <dbReference type="EMBL" id="KJL38670.1"/>
    </source>
</evidence>
<dbReference type="InterPro" id="IPR036388">
    <property type="entry name" value="WH-like_DNA-bd_sf"/>
</dbReference>
<keyword evidence="1" id="KW-0805">Transcription regulation</keyword>
<dbReference type="Pfam" id="PF09339">
    <property type="entry name" value="HTH_IclR"/>
    <property type="match status" value="1"/>
</dbReference>
<evidence type="ECO:0000259" key="4">
    <source>
        <dbReference type="PROSITE" id="PS51077"/>
    </source>
</evidence>
<dbReference type="InterPro" id="IPR036390">
    <property type="entry name" value="WH_DNA-bd_sf"/>
</dbReference>
<dbReference type="STRING" id="92835.RS81_02465"/>